<sequence>MSMLSPGINAKETSLQYNVSESSTGTAAIVGKFRWGPANVIQQVVNETDLVQKYGTPDNYSA</sequence>
<dbReference type="InterPro" id="IPR054564">
    <property type="entry name" value="Gp18_domIII_N"/>
</dbReference>
<evidence type="ECO:0000259" key="1">
    <source>
        <dbReference type="Pfam" id="PF22671"/>
    </source>
</evidence>
<evidence type="ECO:0000313" key="2">
    <source>
        <dbReference type="EMBL" id="DAF95377.1"/>
    </source>
</evidence>
<dbReference type="Pfam" id="PF22671">
    <property type="entry name" value="Gp18_domIII_N"/>
    <property type="match status" value="1"/>
</dbReference>
<reference evidence="2" key="1">
    <citation type="journal article" date="2021" name="Proc. Natl. Acad. Sci. U.S.A.">
        <title>A Catalog of Tens of Thousands of Viruses from Human Metagenomes Reveals Hidden Associations with Chronic Diseases.</title>
        <authorList>
            <person name="Tisza M.J."/>
            <person name="Buck C.B."/>
        </authorList>
    </citation>
    <scope>NUCLEOTIDE SEQUENCE</scope>
    <source>
        <strain evidence="2">CtCo31</strain>
    </source>
</reference>
<dbReference type="EMBL" id="BK016109">
    <property type="protein sequence ID" value="DAF95377.1"/>
    <property type="molecule type" value="Genomic_DNA"/>
</dbReference>
<accession>A0A8S5ULJ6</accession>
<dbReference type="Gene3D" id="3.40.50.11780">
    <property type="match status" value="1"/>
</dbReference>
<organism evidence="2">
    <name type="scientific">Myoviridae sp. ctCo31</name>
    <dbReference type="NCBI Taxonomy" id="2825053"/>
    <lineage>
        <taxon>Viruses</taxon>
        <taxon>Duplodnaviria</taxon>
        <taxon>Heunggongvirae</taxon>
        <taxon>Uroviricota</taxon>
        <taxon>Caudoviricetes</taxon>
    </lineage>
</organism>
<protein>
    <submittedName>
        <fullName evidence="2">Tail sheath protein</fullName>
    </submittedName>
</protein>
<name>A0A8S5ULJ6_9CAUD</name>
<proteinExistence type="predicted"/>
<feature type="domain" description="Tail sheath protein Gp18-like" evidence="1">
    <location>
        <begin position="24"/>
        <end position="60"/>
    </location>
</feature>